<keyword evidence="1" id="KW-0233">DNA recombination</keyword>
<dbReference type="GO" id="GO:0015074">
    <property type="term" value="P:DNA integration"/>
    <property type="evidence" value="ECO:0007669"/>
    <property type="project" value="InterPro"/>
</dbReference>
<dbReference type="InterPro" id="IPR011010">
    <property type="entry name" value="DNA_brk_join_enz"/>
</dbReference>
<dbReference type="AlphaFoldDB" id="A0A242MTX9"/>
<dbReference type="Gene3D" id="1.10.443.10">
    <property type="entry name" value="Intergrase catalytic core"/>
    <property type="match status" value="1"/>
</dbReference>
<evidence type="ECO:0000313" key="2">
    <source>
        <dbReference type="EMBL" id="OTP74519.1"/>
    </source>
</evidence>
<dbReference type="Proteomes" id="UP000194546">
    <property type="component" value="Unassembled WGS sequence"/>
</dbReference>
<comment type="caution">
    <text evidence="2">The sequence shown here is derived from an EMBL/GenBank/DDBJ whole genome shotgun (WGS) entry which is preliminary data.</text>
</comment>
<dbReference type="EMBL" id="NBTY01000083">
    <property type="protein sequence ID" value="OTP74519.1"/>
    <property type="molecule type" value="Genomic_DNA"/>
</dbReference>
<proteinExistence type="predicted"/>
<sequence>MRQWRTARAAILLMGDSGLRREEAAHARRQDLRPIRHVALAVAGGKAVEGAAIDVEIWASTVVGKRRRQRTIPVSSATLRALRVHWIDRGDDFDTAAADLANRDSDDIDCTRQAR</sequence>
<accession>A0A242MTX9</accession>
<dbReference type="GO" id="GO:0006310">
    <property type="term" value="P:DNA recombination"/>
    <property type="evidence" value="ECO:0007669"/>
    <property type="project" value="UniProtKB-KW"/>
</dbReference>
<evidence type="ECO:0008006" key="4">
    <source>
        <dbReference type="Google" id="ProtNLM"/>
    </source>
</evidence>
<gene>
    <name evidence="2" type="ORF">PAMC26510_16140</name>
</gene>
<name>A0A242MTX9_CABSO</name>
<evidence type="ECO:0000256" key="1">
    <source>
        <dbReference type="ARBA" id="ARBA00023172"/>
    </source>
</evidence>
<organism evidence="2 3">
    <name type="scientific">Caballeronia sordidicola</name>
    <name type="common">Burkholderia sordidicola</name>
    <dbReference type="NCBI Taxonomy" id="196367"/>
    <lineage>
        <taxon>Bacteria</taxon>
        <taxon>Pseudomonadati</taxon>
        <taxon>Pseudomonadota</taxon>
        <taxon>Betaproteobacteria</taxon>
        <taxon>Burkholderiales</taxon>
        <taxon>Burkholderiaceae</taxon>
        <taxon>Caballeronia</taxon>
    </lineage>
</organism>
<dbReference type="GO" id="GO:0003677">
    <property type="term" value="F:DNA binding"/>
    <property type="evidence" value="ECO:0007669"/>
    <property type="project" value="InterPro"/>
</dbReference>
<dbReference type="InterPro" id="IPR013762">
    <property type="entry name" value="Integrase-like_cat_sf"/>
</dbReference>
<evidence type="ECO:0000313" key="3">
    <source>
        <dbReference type="Proteomes" id="UP000194546"/>
    </source>
</evidence>
<reference evidence="2 3" key="1">
    <citation type="submission" date="2017-03" db="EMBL/GenBank/DDBJ databases">
        <title>Genome analysis of strain PAMC 26510.</title>
        <authorList>
            <person name="Oh H.-M."/>
            <person name="Yang J.-A."/>
        </authorList>
    </citation>
    <scope>NUCLEOTIDE SEQUENCE [LARGE SCALE GENOMIC DNA]</scope>
    <source>
        <strain evidence="2 3">PAMC 26510</strain>
    </source>
</reference>
<protein>
    <recommendedName>
        <fullName evidence="4">Phage integrase family protein</fullName>
    </recommendedName>
</protein>
<dbReference type="SUPFAM" id="SSF56349">
    <property type="entry name" value="DNA breaking-rejoining enzymes"/>
    <property type="match status" value="1"/>
</dbReference>